<accession>A0A382WRA7</accession>
<protein>
    <submittedName>
        <fullName evidence="1">Uncharacterized protein</fullName>
    </submittedName>
</protein>
<dbReference type="EMBL" id="UINC01161913">
    <property type="protein sequence ID" value="SVD61372.1"/>
    <property type="molecule type" value="Genomic_DNA"/>
</dbReference>
<dbReference type="AlphaFoldDB" id="A0A382WRA7"/>
<proteinExistence type="predicted"/>
<gene>
    <name evidence="1" type="ORF">METZ01_LOCUS414226</name>
</gene>
<name>A0A382WRA7_9ZZZZ</name>
<organism evidence="1">
    <name type="scientific">marine metagenome</name>
    <dbReference type="NCBI Taxonomy" id="408172"/>
    <lineage>
        <taxon>unclassified sequences</taxon>
        <taxon>metagenomes</taxon>
        <taxon>ecological metagenomes</taxon>
    </lineage>
</organism>
<sequence length="75" mass="9011">MPKGKPKEKKIEYSAELTKLLGYLKISNPTPLQDRMFKELNQEEREIYMDARKKKVKADRNKLHRLMKKSTYAKR</sequence>
<reference evidence="1" key="1">
    <citation type="submission" date="2018-05" db="EMBL/GenBank/DDBJ databases">
        <authorList>
            <person name="Lanie J.A."/>
            <person name="Ng W.-L."/>
            <person name="Kazmierczak K.M."/>
            <person name="Andrzejewski T.M."/>
            <person name="Davidsen T.M."/>
            <person name="Wayne K.J."/>
            <person name="Tettelin H."/>
            <person name="Glass J.I."/>
            <person name="Rusch D."/>
            <person name="Podicherti R."/>
            <person name="Tsui H.-C.T."/>
            <person name="Winkler M.E."/>
        </authorList>
    </citation>
    <scope>NUCLEOTIDE SEQUENCE</scope>
</reference>
<evidence type="ECO:0000313" key="1">
    <source>
        <dbReference type="EMBL" id="SVD61372.1"/>
    </source>
</evidence>